<gene>
    <name evidence="2" type="ORF">OTI717_LOCUS40743</name>
</gene>
<feature type="coiled-coil region" evidence="1">
    <location>
        <begin position="13"/>
        <end position="40"/>
    </location>
</feature>
<reference evidence="2" key="1">
    <citation type="submission" date="2021-02" db="EMBL/GenBank/DDBJ databases">
        <authorList>
            <person name="Nowell W R."/>
        </authorList>
    </citation>
    <scope>NUCLEOTIDE SEQUENCE</scope>
</reference>
<evidence type="ECO:0000256" key="1">
    <source>
        <dbReference type="SAM" id="Coils"/>
    </source>
</evidence>
<organism evidence="2 3">
    <name type="scientific">Rotaria sordida</name>
    <dbReference type="NCBI Taxonomy" id="392033"/>
    <lineage>
        <taxon>Eukaryota</taxon>
        <taxon>Metazoa</taxon>
        <taxon>Spiralia</taxon>
        <taxon>Gnathifera</taxon>
        <taxon>Rotifera</taxon>
        <taxon>Eurotatoria</taxon>
        <taxon>Bdelloidea</taxon>
        <taxon>Philodinida</taxon>
        <taxon>Philodinidae</taxon>
        <taxon>Rotaria</taxon>
    </lineage>
</organism>
<dbReference type="EMBL" id="CAJOAX010034934">
    <property type="protein sequence ID" value="CAF4260476.1"/>
    <property type="molecule type" value="Genomic_DNA"/>
</dbReference>
<evidence type="ECO:0000313" key="2">
    <source>
        <dbReference type="EMBL" id="CAF4260476.1"/>
    </source>
</evidence>
<protein>
    <submittedName>
        <fullName evidence="2">Uncharacterized protein</fullName>
    </submittedName>
</protein>
<feature type="non-terminal residue" evidence="2">
    <location>
        <position position="1"/>
    </location>
</feature>
<keyword evidence="1" id="KW-0175">Coiled coil</keyword>
<proteinExistence type="predicted"/>
<dbReference type="Proteomes" id="UP000663823">
    <property type="component" value="Unassembled WGS sequence"/>
</dbReference>
<comment type="caution">
    <text evidence="2">The sequence shown here is derived from an EMBL/GenBank/DDBJ whole genome shotgun (WGS) entry which is preliminary data.</text>
</comment>
<evidence type="ECO:0000313" key="3">
    <source>
        <dbReference type="Proteomes" id="UP000663823"/>
    </source>
</evidence>
<accession>A0A820F8K2</accession>
<dbReference type="AlphaFoldDB" id="A0A820F8K2"/>
<name>A0A820F8K2_9BILA</name>
<sequence>MENNEDNPYAQKIRELSSKVKEQEAIIKNQSAEIKRLQMITIEIPTDEAVQNFLMYLGDKTRQQSTEYKFTGNLVDEAKTLEINLHQLNEILNSQAGVTSVARDLFQIIVPENRRKVDRWNQLDEDILIKEKLLIDFMERYYGPLKVDQKKVHTSLVGCLRNQRNTNKKRSQLANIQNGGIAEGNHMHQLADPEG</sequence>